<dbReference type="InterPro" id="IPR019680">
    <property type="entry name" value="Mediator_Med1"/>
</dbReference>
<protein>
    <recommendedName>
        <fullName evidence="7">Mediator of RNA polymerase II transcription subunit 1</fullName>
    </recommendedName>
    <alternativeName>
        <fullName evidence="7">Mediator complex subunit 1</fullName>
    </alternativeName>
</protein>
<keyword evidence="5 7" id="KW-0804">Transcription</keyword>
<keyword evidence="4 7" id="KW-0010">Activator</keyword>
<dbReference type="GO" id="GO:0003712">
    <property type="term" value="F:transcription coregulator activity"/>
    <property type="evidence" value="ECO:0007669"/>
    <property type="project" value="InterPro"/>
</dbReference>
<dbReference type="HOGENOM" id="CLU_008378_1_0_1"/>
<evidence type="ECO:0000259" key="8">
    <source>
        <dbReference type="Pfam" id="PF10744"/>
    </source>
</evidence>
<dbReference type="PANTHER" id="PTHR35041">
    <property type="entry name" value="MEDIATOR OF RNA POLYMERASE II TRANSCRIPTION SUBUNIT 1"/>
    <property type="match status" value="1"/>
</dbReference>
<dbReference type="EMBL" id="KB933190">
    <property type="protein sequence ID" value="EON98822.1"/>
    <property type="molecule type" value="Genomic_DNA"/>
</dbReference>
<dbReference type="OrthoDB" id="5310959at2759"/>
<evidence type="ECO:0000256" key="2">
    <source>
        <dbReference type="ARBA" id="ARBA00006210"/>
    </source>
</evidence>
<evidence type="ECO:0000313" key="9">
    <source>
        <dbReference type="EMBL" id="EON98822.1"/>
    </source>
</evidence>
<dbReference type="AlphaFoldDB" id="R8BHV8"/>
<evidence type="ECO:0000256" key="7">
    <source>
        <dbReference type="RuleBase" id="RU364059"/>
    </source>
</evidence>
<dbReference type="RefSeq" id="XP_007916393.1">
    <property type="nucleotide sequence ID" value="XM_007918202.1"/>
</dbReference>
<proteinExistence type="inferred from homology"/>
<comment type="function">
    <text evidence="7">Component of the Mediator complex, a coactivator involved in the regulated transcription of nearly all RNA polymerase II-dependent genes. Mediator functions as a bridge to convey information from gene-specific regulatory proteins to the basal RNA polymerase II transcription machinery. Mediator is recruited to promoters by direct interactions with regulatory proteins and serves as a scaffold for the assembly of a functional preinitiation complex with RNA polymerase II and the general transcription factors.</text>
</comment>
<name>R8BHV8_PHAM7</name>
<feature type="domain" description="Mediator complex subunit Med1" evidence="8">
    <location>
        <begin position="59"/>
        <end position="484"/>
    </location>
</feature>
<dbReference type="Pfam" id="PF10744">
    <property type="entry name" value="Med1"/>
    <property type="match status" value="1"/>
</dbReference>
<dbReference type="GeneID" id="19326234"/>
<dbReference type="GO" id="GO:0016592">
    <property type="term" value="C:mediator complex"/>
    <property type="evidence" value="ECO:0007669"/>
    <property type="project" value="InterPro"/>
</dbReference>
<dbReference type="eggNOG" id="ENOG502RYK5">
    <property type="taxonomic scope" value="Eukaryota"/>
</dbReference>
<evidence type="ECO:0000256" key="4">
    <source>
        <dbReference type="ARBA" id="ARBA00023159"/>
    </source>
</evidence>
<keyword evidence="6 7" id="KW-0539">Nucleus</keyword>
<evidence type="ECO:0000313" key="10">
    <source>
        <dbReference type="Proteomes" id="UP000014074"/>
    </source>
</evidence>
<dbReference type="KEGG" id="tmn:UCRPA7_5658"/>
<dbReference type="Proteomes" id="UP000014074">
    <property type="component" value="Unassembled WGS sequence"/>
</dbReference>
<accession>R8BHV8</accession>
<keyword evidence="3 7" id="KW-0805">Transcription regulation</keyword>
<evidence type="ECO:0000256" key="3">
    <source>
        <dbReference type="ARBA" id="ARBA00023015"/>
    </source>
</evidence>
<gene>
    <name evidence="9" type="ORF">UCRPA7_5658</name>
</gene>
<evidence type="ECO:0000256" key="5">
    <source>
        <dbReference type="ARBA" id="ARBA00023163"/>
    </source>
</evidence>
<dbReference type="GO" id="GO:0045944">
    <property type="term" value="P:positive regulation of transcription by RNA polymerase II"/>
    <property type="evidence" value="ECO:0007669"/>
    <property type="project" value="UniProtKB-ARBA"/>
</dbReference>
<organism evidence="9 10">
    <name type="scientific">Phaeoacremonium minimum (strain UCR-PA7)</name>
    <name type="common">Esca disease fungus</name>
    <name type="synonym">Togninia minima</name>
    <dbReference type="NCBI Taxonomy" id="1286976"/>
    <lineage>
        <taxon>Eukaryota</taxon>
        <taxon>Fungi</taxon>
        <taxon>Dikarya</taxon>
        <taxon>Ascomycota</taxon>
        <taxon>Pezizomycotina</taxon>
        <taxon>Sordariomycetes</taxon>
        <taxon>Sordariomycetidae</taxon>
        <taxon>Togniniales</taxon>
        <taxon>Togniniaceae</taxon>
        <taxon>Phaeoacremonium</taxon>
    </lineage>
</organism>
<keyword evidence="10" id="KW-1185">Reference proteome</keyword>
<reference evidence="10" key="1">
    <citation type="journal article" date="2013" name="Genome Announc.">
        <title>Draft genome sequence of the ascomycete Phaeoacremonium aleophilum strain UCR-PA7, a causal agent of the esca disease complex in grapevines.</title>
        <authorList>
            <person name="Blanco-Ulate B."/>
            <person name="Rolshausen P."/>
            <person name="Cantu D."/>
        </authorList>
    </citation>
    <scope>NUCLEOTIDE SEQUENCE [LARGE SCALE GENOMIC DNA]</scope>
    <source>
        <strain evidence="10">UCR-PA7</strain>
    </source>
</reference>
<dbReference type="PANTHER" id="PTHR35041:SF4">
    <property type="entry name" value="MEDIATOR OF RNA POLYMERASE II TRANSCRIPTION SUBUNIT 1"/>
    <property type="match status" value="1"/>
</dbReference>
<evidence type="ECO:0000256" key="6">
    <source>
        <dbReference type="ARBA" id="ARBA00023242"/>
    </source>
</evidence>
<comment type="similarity">
    <text evidence="2 7">Belongs to the Mediator complex subunit 1 family.</text>
</comment>
<comment type="subcellular location">
    <subcellularLocation>
        <location evidence="1 7">Nucleus</location>
    </subcellularLocation>
</comment>
<sequence>MGHQASNPVNFDSPSAAAAFGALGITGLEGALDNVSVGQLGALGGIGSGDDGREERLKAVIDLLKQKKGLVSEAGLERLTKSTGLEYLWDEGTINGAKSRTLIIAGSALALDIVLVNNIVQKVSLSFPESSKSVTKDVAKAEQIILEDLKLLPTQSPLTKTLDKFAANLERLAILDKSSVIPGLNTHEAIAGIYESLGRLHRWDIDKLREDGSLAGKGDEFLAVTALCTRHGSPVMHARDRVGLSLDYWRERRLQHSHSITNASQASEALKTWALMVSCAPLGGMVYRPVRVSDKWISTEIEKLHPTDEELLSNTTGQPILDWQEPENIILPNADGSKSDASTDLMQAESILSGPKYPEVIFMAKFDPPVAVPYSVWEHVHQLTGATASVTSLETFDILLFPIPPGAHHDPAEPRTIGRTKKVSFVSKDGETSLKTHENTLFIYKPVYGKTLTEVPFSHPRQLVEMLPLLRQYAFLSILLDKSFGPDEWPLDKPVQKPAESTTFTTTVRDDFTGFLNAAGKEGKVQTQSVVKDLKVDVTLTAHPLPRLQVVFPFKGTTANIMVEIQLNGLVHIVSQNILGEDAGHLEDASKGKGRSITQQDLGRVLEMVEDIGKWCEWIRSRLE</sequence>
<evidence type="ECO:0000256" key="1">
    <source>
        <dbReference type="ARBA" id="ARBA00004123"/>
    </source>
</evidence>